<sequence>MSTLAFLCPSLHQCRPRFRLRYPDSLRTRQHQRTQPLSTTIDADAAAPPSESSFQGRQRERRLLNALRSYGRKRTRSDLVPASPPRAFADPAPPSPSRALREDYFSTAILRPEALTKSFHYVRLEGALRNPYRGCDLKAMRQYTDRAWACYTSVCDAVGYRSLSPELHRRVLAGMVPQPGDSRTARVLGKSAWSEPQLRMLDHRVFTLLDRLRTIGAPPRTQEYNIALYAFRYTGRYESALVLLRDLRADGVTPDELTFRAVLESFFSRRKGIKRFVREGGEAAHIMPLLRGIMQDMAALGVPLSPLVLDRLARLLREMDAQAELDQLFRTHYGLDLRNPDRVAQEFLARAGPDAPLPGISTHALNTLLRVLSKKGDAWQALLAFEVLCHPLPGSAVSPHSALDLYPGFPRADKDARIRPGTSAFAEDEDDDLPWGNFMPLAATEHRQPLPIVSTYDALVACAYWANNPILCIHFLNCAISDEKRVHARAVDHLRATGEWVHPRVRLSYKAVWLTAARVQEKHQAPELRYLQNALQQLVNWRDELLDELVRVADGDLDLDVDMLKRFRSPRPSPDPGAAWGLAPRQVHTHSRATNGVALADKEGGRTYEDVWSREGIAPSRGVAYTPDGSLAPLAEPLRAVREGEPDESPLGATIRESAFDRERPPAFSSVVRDDRRTRLRNPFLSARMRAREADPKARLLAAHINVMMRENRDLQYFLDVHLPRIVRNVDMYNLRQIDLLARRRGTKALRGMMSALKGKVSGLEGEEDELDDEPADTNLLPRLPGSTFQNPNKATS</sequence>
<dbReference type="InterPro" id="IPR011990">
    <property type="entry name" value="TPR-like_helical_dom_sf"/>
</dbReference>
<dbReference type="STRING" id="1330018.A0A167J3W3"/>
<dbReference type="OrthoDB" id="276151at2759"/>
<name>A0A167J3W3_CALVF</name>
<feature type="compositionally biased region" description="Acidic residues" evidence="1">
    <location>
        <begin position="765"/>
        <end position="776"/>
    </location>
</feature>
<dbReference type="Gene3D" id="1.25.40.10">
    <property type="entry name" value="Tetratricopeptide repeat domain"/>
    <property type="match status" value="1"/>
</dbReference>
<evidence type="ECO:0000256" key="1">
    <source>
        <dbReference type="SAM" id="MobiDB-lite"/>
    </source>
</evidence>
<feature type="compositionally biased region" description="Polar residues" evidence="1">
    <location>
        <begin position="787"/>
        <end position="797"/>
    </location>
</feature>
<dbReference type="AlphaFoldDB" id="A0A167J3W3"/>
<feature type="region of interest" description="Disordered" evidence="1">
    <location>
        <begin position="25"/>
        <end position="58"/>
    </location>
</feature>
<accession>A0A167J3W3</accession>
<gene>
    <name evidence="2" type="ORF">CALVIDRAFT_540216</name>
</gene>
<feature type="region of interest" description="Disordered" evidence="1">
    <location>
        <begin position="72"/>
        <end position="96"/>
    </location>
</feature>
<organism evidence="2 3">
    <name type="scientific">Calocera viscosa (strain TUFC12733)</name>
    <dbReference type="NCBI Taxonomy" id="1330018"/>
    <lineage>
        <taxon>Eukaryota</taxon>
        <taxon>Fungi</taxon>
        <taxon>Dikarya</taxon>
        <taxon>Basidiomycota</taxon>
        <taxon>Agaricomycotina</taxon>
        <taxon>Dacrymycetes</taxon>
        <taxon>Dacrymycetales</taxon>
        <taxon>Dacrymycetaceae</taxon>
        <taxon>Calocera</taxon>
    </lineage>
</organism>
<evidence type="ECO:0000313" key="3">
    <source>
        <dbReference type="Proteomes" id="UP000076738"/>
    </source>
</evidence>
<keyword evidence="3" id="KW-1185">Reference proteome</keyword>
<dbReference type="EMBL" id="KV417303">
    <property type="protein sequence ID" value="KZO93224.1"/>
    <property type="molecule type" value="Genomic_DNA"/>
</dbReference>
<feature type="region of interest" description="Disordered" evidence="1">
    <location>
        <begin position="762"/>
        <end position="797"/>
    </location>
</feature>
<proteinExistence type="predicted"/>
<feature type="region of interest" description="Disordered" evidence="1">
    <location>
        <begin position="568"/>
        <end position="600"/>
    </location>
</feature>
<reference evidence="2 3" key="1">
    <citation type="journal article" date="2016" name="Mol. Biol. Evol.">
        <title>Comparative Genomics of Early-Diverging Mushroom-Forming Fungi Provides Insights into the Origins of Lignocellulose Decay Capabilities.</title>
        <authorList>
            <person name="Nagy L.G."/>
            <person name="Riley R."/>
            <person name="Tritt A."/>
            <person name="Adam C."/>
            <person name="Daum C."/>
            <person name="Floudas D."/>
            <person name="Sun H."/>
            <person name="Yadav J.S."/>
            <person name="Pangilinan J."/>
            <person name="Larsson K.H."/>
            <person name="Matsuura K."/>
            <person name="Barry K."/>
            <person name="Labutti K."/>
            <person name="Kuo R."/>
            <person name="Ohm R.A."/>
            <person name="Bhattacharya S.S."/>
            <person name="Shirouzu T."/>
            <person name="Yoshinaga Y."/>
            <person name="Martin F.M."/>
            <person name="Grigoriev I.V."/>
            <person name="Hibbett D.S."/>
        </authorList>
    </citation>
    <scope>NUCLEOTIDE SEQUENCE [LARGE SCALE GENOMIC DNA]</scope>
    <source>
        <strain evidence="2 3">TUFC12733</strain>
    </source>
</reference>
<evidence type="ECO:0008006" key="4">
    <source>
        <dbReference type="Google" id="ProtNLM"/>
    </source>
</evidence>
<protein>
    <recommendedName>
        <fullName evidence="4">Pentatricopeptide repeat-containing protein</fullName>
    </recommendedName>
</protein>
<evidence type="ECO:0000313" key="2">
    <source>
        <dbReference type="EMBL" id="KZO93224.1"/>
    </source>
</evidence>
<dbReference type="Proteomes" id="UP000076738">
    <property type="component" value="Unassembled WGS sequence"/>
</dbReference>